<evidence type="ECO:0000256" key="2">
    <source>
        <dbReference type="ARBA" id="ARBA00022692"/>
    </source>
</evidence>
<comment type="caution">
    <text evidence="7">The sequence shown here is derived from an EMBL/GenBank/DDBJ whole genome shotgun (WGS) entry which is preliminary data.</text>
</comment>
<proteinExistence type="predicted"/>
<gene>
    <name evidence="7" type="ORF">DL89DRAFT_144410</name>
</gene>
<name>A0A1Y1WBT0_9FUNG</name>
<dbReference type="AlphaFoldDB" id="A0A1Y1WBT0"/>
<dbReference type="OrthoDB" id="5569995at2759"/>
<comment type="subcellular location">
    <subcellularLocation>
        <location evidence="1">Membrane</location>
        <topology evidence="1">Multi-pass membrane protein</topology>
    </subcellularLocation>
</comment>
<dbReference type="EMBL" id="MCFD01000005">
    <property type="protein sequence ID" value="ORX70993.1"/>
    <property type="molecule type" value="Genomic_DNA"/>
</dbReference>
<feature type="transmembrane region" description="Helical" evidence="5">
    <location>
        <begin position="13"/>
        <end position="37"/>
    </location>
</feature>
<dbReference type="GO" id="GO:0016020">
    <property type="term" value="C:membrane"/>
    <property type="evidence" value="ECO:0007669"/>
    <property type="project" value="UniProtKB-SubCell"/>
</dbReference>
<evidence type="ECO:0000259" key="6">
    <source>
        <dbReference type="Pfam" id="PF01284"/>
    </source>
</evidence>
<evidence type="ECO:0000256" key="1">
    <source>
        <dbReference type="ARBA" id="ARBA00004141"/>
    </source>
</evidence>
<reference evidence="7 8" key="1">
    <citation type="submission" date="2016-07" db="EMBL/GenBank/DDBJ databases">
        <title>Pervasive Adenine N6-methylation of Active Genes in Fungi.</title>
        <authorList>
            <consortium name="DOE Joint Genome Institute"/>
            <person name="Mondo S.J."/>
            <person name="Dannebaum R.O."/>
            <person name="Kuo R.C."/>
            <person name="Labutti K."/>
            <person name="Haridas S."/>
            <person name="Kuo A."/>
            <person name="Salamov A."/>
            <person name="Ahrendt S.R."/>
            <person name="Lipzen A."/>
            <person name="Sullivan W."/>
            <person name="Andreopoulos W.B."/>
            <person name="Clum A."/>
            <person name="Lindquist E."/>
            <person name="Daum C."/>
            <person name="Ramamoorthy G.K."/>
            <person name="Gryganskyi A."/>
            <person name="Culley D."/>
            <person name="Magnuson J.K."/>
            <person name="James T.Y."/>
            <person name="O'Malley M.A."/>
            <person name="Stajich J.E."/>
            <person name="Spatafora J.W."/>
            <person name="Visel A."/>
            <person name="Grigoriev I.V."/>
        </authorList>
    </citation>
    <scope>NUCLEOTIDE SEQUENCE [LARGE SCALE GENOMIC DNA]</scope>
    <source>
        <strain evidence="7 8">ATCC 12442</strain>
    </source>
</reference>
<protein>
    <recommendedName>
        <fullName evidence="6">MARVEL domain-containing protein</fullName>
    </recommendedName>
</protein>
<evidence type="ECO:0000256" key="5">
    <source>
        <dbReference type="SAM" id="Phobius"/>
    </source>
</evidence>
<sequence length="217" mass="23108">MAITDTLLTILRFWLYATASGLAALELILDGVALGALNKKYTYAFNGVIYSGSGGFSEEKGAAGWTMFVTIITLFLIPTVLFARFLVSRGVGFAHHTNKTGIELAITATLTVFWLVAGAVMANYAGSGGCYGSSLCSKFRAATAFAWLIFFDLAAALGFLIITAVRQKKAGANLMVVYTVDHQGEGTGLPYPVTYANQAGDKGPEYQTQGTMQMPQP</sequence>
<dbReference type="Proteomes" id="UP000193922">
    <property type="component" value="Unassembled WGS sequence"/>
</dbReference>
<keyword evidence="2 5" id="KW-0812">Transmembrane</keyword>
<keyword evidence="3 5" id="KW-1133">Transmembrane helix</keyword>
<evidence type="ECO:0000256" key="4">
    <source>
        <dbReference type="ARBA" id="ARBA00023136"/>
    </source>
</evidence>
<evidence type="ECO:0000313" key="7">
    <source>
        <dbReference type="EMBL" id="ORX70993.1"/>
    </source>
</evidence>
<feature type="transmembrane region" description="Helical" evidence="5">
    <location>
        <begin position="104"/>
        <end position="124"/>
    </location>
</feature>
<keyword evidence="8" id="KW-1185">Reference proteome</keyword>
<feature type="domain" description="MARVEL" evidence="6">
    <location>
        <begin position="22"/>
        <end position="154"/>
    </location>
</feature>
<keyword evidence="4 5" id="KW-0472">Membrane</keyword>
<organism evidence="7 8">
    <name type="scientific">Linderina pennispora</name>
    <dbReference type="NCBI Taxonomy" id="61395"/>
    <lineage>
        <taxon>Eukaryota</taxon>
        <taxon>Fungi</taxon>
        <taxon>Fungi incertae sedis</taxon>
        <taxon>Zoopagomycota</taxon>
        <taxon>Kickxellomycotina</taxon>
        <taxon>Kickxellomycetes</taxon>
        <taxon>Kickxellales</taxon>
        <taxon>Kickxellaceae</taxon>
        <taxon>Linderina</taxon>
    </lineage>
</organism>
<feature type="transmembrane region" description="Helical" evidence="5">
    <location>
        <begin position="144"/>
        <end position="165"/>
    </location>
</feature>
<dbReference type="InterPro" id="IPR008253">
    <property type="entry name" value="Marvel"/>
</dbReference>
<dbReference type="Pfam" id="PF01284">
    <property type="entry name" value="MARVEL"/>
    <property type="match status" value="1"/>
</dbReference>
<accession>A0A1Y1WBT0</accession>
<evidence type="ECO:0000256" key="3">
    <source>
        <dbReference type="ARBA" id="ARBA00022989"/>
    </source>
</evidence>
<evidence type="ECO:0000313" key="8">
    <source>
        <dbReference type="Proteomes" id="UP000193922"/>
    </source>
</evidence>
<dbReference type="RefSeq" id="XP_040744572.1">
    <property type="nucleotide sequence ID" value="XM_040883485.1"/>
</dbReference>
<dbReference type="GeneID" id="63800133"/>
<feature type="transmembrane region" description="Helical" evidence="5">
    <location>
        <begin position="62"/>
        <end position="83"/>
    </location>
</feature>